<dbReference type="InterPro" id="IPR028082">
    <property type="entry name" value="Peripla_BP_I"/>
</dbReference>
<accession>X0ZLN1</accession>
<evidence type="ECO:0000259" key="3">
    <source>
        <dbReference type="Pfam" id="PF13407"/>
    </source>
</evidence>
<dbReference type="InterPro" id="IPR025997">
    <property type="entry name" value="SBP_2_dom"/>
</dbReference>
<feature type="non-terminal residue" evidence="4">
    <location>
        <position position="150"/>
    </location>
</feature>
<dbReference type="Gene3D" id="3.40.50.2300">
    <property type="match status" value="1"/>
</dbReference>
<organism evidence="4">
    <name type="scientific">marine sediment metagenome</name>
    <dbReference type="NCBI Taxonomy" id="412755"/>
    <lineage>
        <taxon>unclassified sequences</taxon>
        <taxon>metagenomes</taxon>
        <taxon>ecological metagenomes</taxon>
    </lineage>
</organism>
<feature type="non-terminal residue" evidence="4">
    <location>
        <position position="1"/>
    </location>
</feature>
<dbReference type="PANTHER" id="PTHR30036:SF7">
    <property type="entry name" value="ABC TRANSPORTER PERIPLASMIC-BINDING PROTEIN YPHF"/>
    <property type="match status" value="1"/>
</dbReference>
<name>X0ZLN1_9ZZZZ</name>
<protein>
    <recommendedName>
        <fullName evidence="3">Periplasmic binding protein domain-containing protein</fullName>
    </recommendedName>
</protein>
<evidence type="ECO:0000313" key="4">
    <source>
        <dbReference type="EMBL" id="GAG49166.1"/>
    </source>
</evidence>
<reference evidence="4" key="1">
    <citation type="journal article" date="2014" name="Front. Microbiol.">
        <title>High frequency of phylogenetically diverse reductive dehalogenase-homologous genes in deep subseafloor sedimentary metagenomes.</title>
        <authorList>
            <person name="Kawai M."/>
            <person name="Futagami T."/>
            <person name="Toyoda A."/>
            <person name="Takaki Y."/>
            <person name="Nishi S."/>
            <person name="Hori S."/>
            <person name="Arai W."/>
            <person name="Tsubouchi T."/>
            <person name="Morono Y."/>
            <person name="Uchiyama I."/>
            <person name="Ito T."/>
            <person name="Fujiyama A."/>
            <person name="Inagaki F."/>
            <person name="Takami H."/>
        </authorList>
    </citation>
    <scope>NUCLEOTIDE SEQUENCE</scope>
    <source>
        <strain evidence="4">Expedition CK06-06</strain>
    </source>
</reference>
<dbReference type="InterPro" id="IPR050555">
    <property type="entry name" value="Bact_Solute-Bind_Prot2"/>
</dbReference>
<dbReference type="AlphaFoldDB" id="X0ZLN1"/>
<comment type="subcellular location">
    <subcellularLocation>
        <location evidence="1">Cell envelope</location>
    </subcellularLocation>
</comment>
<dbReference type="PANTHER" id="PTHR30036">
    <property type="entry name" value="D-XYLOSE-BINDING PERIPLASMIC PROTEIN"/>
    <property type="match status" value="1"/>
</dbReference>
<dbReference type="Pfam" id="PF13407">
    <property type="entry name" value="Peripla_BP_4"/>
    <property type="match status" value="1"/>
</dbReference>
<feature type="domain" description="Periplasmic binding protein" evidence="3">
    <location>
        <begin position="6"/>
        <end position="149"/>
    </location>
</feature>
<dbReference type="SUPFAM" id="SSF53822">
    <property type="entry name" value="Periplasmic binding protein-like I"/>
    <property type="match status" value="1"/>
</dbReference>
<gene>
    <name evidence="4" type="ORF">S01H1_83927</name>
</gene>
<dbReference type="GO" id="GO:0030288">
    <property type="term" value="C:outer membrane-bounded periplasmic space"/>
    <property type="evidence" value="ECO:0007669"/>
    <property type="project" value="TreeGrafter"/>
</dbReference>
<evidence type="ECO:0000256" key="1">
    <source>
        <dbReference type="ARBA" id="ARBA00004196"/>
    </source>
</evidence>
<comment type="caution">
    <text evidence="4">The sequence shown here is derived from an EMBL/GenBank/DDBJ whole genome shotgun (WGS) entry which is preliminary data.</text>
</comment>
<evidence type="ECO:0000256" key="2">
    <source>
        <dbReference type="ARBA" id="ARBA00007639"/>
    </source>
</evidence>
<dbReference type="EMBL" id="BARS01057170">
    <property type="protein sequence ID" value="GAG49166.1"/>
    <property type="molecule type" value="Genomic_DNA"/>
</dbReference>
<dbReference type="GO" id="GO:0030246">
    <property type="term" value="F:carbohydrate binding"/>
    <property type="evidence" value="ECO:0007669"/>
    <property type="project" value="TreeGrafter"/>
</dbReference>
<proteinExistence type="inferred from homology"/>
<comment type="similarity">
    <text evidence="2">Belongs to the bacterial solute-binding protein 2 family.</text>
</comment>
<sequence length="150" mass="16053">AVTPQVALVMKSLANEFFLTMEQGARDHQKAHADQYELIAEGIKDELDVSRQIRLVEQIIAQRVDAIVIAPADSKALVAVCKKAMDSGIVVVNIDNKLDEAVLADKGVHIPFVGPDNRKGARAVGDYLAGRLQPGDPVAIVEGVPSAYNA</sequence>